<dbReference type="EMBL" id="CACRSK010000001">
    <property type="protein sequence ID" value="VYS84233.1"/>
    <property type="molecule type" value="Genomic_DNA"/>
</dbReference>
<gene>
    <name evidence="1" type="ORF">CULFYP111_00612</name>
</gene>
<protein>
    <submittedName>
        <fullName evidence="1">Uncharacterized protein</fullName>
    </submittedName>
</protein>
<dbReference type="RefSeq" id="WP_156847069.1">
    <property type="nucleotide sequence ID" value="NZ_CACRSK010000001.1"/>
</dbReference>
<proteinExistence type="predicted"/>
<accession>A0A6N2RS29</accession>
<dbReference type="AlphaFoldDB" id="A0A6N2RS29"/>
<evidence type="ECO:0000313" key="1">
    <source>
        <dbReference type="EMBL" id="VYS84233.1"/>
    </source>
</evidence>
<organism evidence="1">
    <name type="scientific">Campylobacter ureolyticus</name>
    <dbReference type="NCBI Taxonomy" id="827"/>
    <lineage>
        <taxon>Bacteria</taxon>
        <taxon>Pseudomonadati</taxon>
        <taxon>Campylobacterota</taxon>
        <taxon>Epsilonproteobacteria</taxon>
        <taxon>Campylobacterales</taxon>
        <taxon>Campylobacteraceae</taxon>
        <taxon>Campylobacter</taxon>
    </lineage>
</organism>
<sequence>MKVSFLKFQDGTSKQDRAKISAKGFKVYDCEFKDLKRMLNFDGAYTAFQFSGGERKNENVLFDREIDFITLDIDKNDTMDIDTMHIHLKKMNLNHILSTTSDNSNKFKYRILIEIEPRKFTNSDEYKEIYKDLEKILGVKIDELTASQIYYSYANSYILSFFNGNKKHIITQQKITHYVSKNDFQIINQNLTEDKANALIESLGFKLVRDGTYMKFSLSPNDTIPSANAFFHKSRNKVMIKDFSTSGFYGDIIDFLSYQGFSKTDAIKLCYQFL</sequence>
<reference evidence="1" key="1">
    <citation type="submission" date="2019-11" db="EMBL/GenBank/DDBJ databases">
        <authorList>
            <person name="Feng L."/>
        </authorList>
    </citation>
    <scope>NUCLEOTIDE SEQUENCE</scope>
    <source>
        <strain evidence="1">CUreolyticusLFYP111</strain>
    </source>
</reference>
<name>A0A6N2RS29_9BACT</name>